<keyword evidence="1" id="KW-0812">Transmembrane</keyword>
<dbReference type="InterPro" id="IPR029044">
    <property type="entry name" value="Nucleotide-diphossugar_trans"/>
</dbReference>
<dbReference type="Gene3D" id="3.90.550.10">
    <property type="entry name" value="Spore Coat Polysaccharide Biosynthesis Protein SpsA, Chain A"/>
    <property type="match status" value="1"/>
</dbReference>
<keyword evidence="3" id="KW-0808">Transferase</keyword>
<proteinExistence type="predicted"/>
<feature type="domain" description="Glycosyltransferase 2-like" evidence="2">
    <location>
        <begin position="4"/>
        <end position="169"/>
    </location>
</feature>
<evidence type="ECO:0000259" key="2">
    <source>
        <dbReference type="Pfam" id="PF00535"/>
    </source>
</evidence>
<feature type="transmembrane region" description="Helical" evidence="1">
    <location>
        <begin position="287"/>
        <end position="307"/>
    </location>
</feature>
<gene>
    <name evidence="3" type="ORF">QWZ15_11295</name>
</gene>
<dbReference type="Pfam" id="PF00535">
    <property type="entry name" value="Glycos_transf_2"/>
    <property type="match status" value="1"/>
</dbReference>
<evidence type="ECO:0000313" key="3">
    <source>
        <dbReference type="EMBL" id="MDN3688419.1"/>
    </source>
</evidence>
<keyword evidence="1" id="KW-1133">Transmembrane helix</keyword>
<comment type="caution">
    <text evidence="3">The sequence shown here is derived from an EMBL/GenBank/DDBJ whole genome shotgun (WGS) entry which is preliminary data.</text>
</comment>
<feature type="transmembrane region" description="Helical" evidence="1">
    <location>
        <begin position="237"/>
        <end position="255"/>
    </location>
</feature>
<feature type="transmembrane region" description="Helical" evidence="1">
    <location>
        <begin position="261"/>
        <end position="280"/>
    </location>
</feature>
<dbReference type="EMBL" id="JAUFQS010000009">
    <property type="protein sequence ID" value="MDN3688419.1"/>
    <property type="molecule type" value="Genomic_DNA"/>
</dbReference>
<dbReference type="GO" id="GO:0016757">
    <property type="term" value="F:glycosyltransferase activity"/>
    <property type="evidence" value="ECO:0007669"/>
    <property type="project" value="UniProtKB-KW"/>
</dbReference>
<keyword evidence="3" id="KW-0328">Glycosyltransferase</keyword>
<sequence length="317" mass="36164">MHFSVIIPVYNRPSEVLELLESLSRQSYPNFEVLIVEDGSEITCAAEVNSFKDRLDLTYHFQSNTGQGFARNKGMKLARGDYFVFFDSDCLVPPAYLKILDEAILNRSLDAHGGPDDADASFSDWQKAMNFSMTSYLTTGGIRGKMKNPAKYQARGYNMGFSREVYERIGGFVHPNMAEDIEISMRIKKAGFRLELIPEASVFHRRKNTLGSFFRQSYQFGRNRVFIRRFHPEAVKWVHWLPVLFLTGVVMMPLLHLLYPTLGIVLTACYSLWTLAVFVSSFESLKVALLAVVTSYGQLLGYGLGIIREFWLPEKMD</sequence>
<dbReference type="RefSeq" id="WP_163385946.1">
    <property type="nucleotide sequence ID" value="NZ_JAUFQS010000009.1"/>
</dbReference>
<reference evidence="4" key="1">
    <citation type="journal article" date="2019" name="Int. J. Syst. Evol. Microbiol.">
        <title>The Global Catalogue of Microorganisms (GCM) 10K type strain sequencing project: providing services to taxonomists for standard genome sequencing and annotation.</title>
        <authorList>
            <consortium name="The Broad Institute Genomics Platform"/>
            <consortium name="The Broad Institute Genome Sequencing Center for Infectious Disease"/>
            <person name="Wu L."/>
            <person name="Ma J."/>
        </authorList>
    </citation>
    <scope>NUCLEOTIDE SEQUENCE [LARGE SCALE GENOMIC DNA]</scope>
    <source>
        <strain evidence="4">CECT 7706</strain>
    </source>
</reference>
<evidence type="ECO:0000256" key="1">
    <source>
        <dbReference type="SAM" id="Phobius"/>
    </source>
</evidence>
<keyword evidence="1" id="KW-0472">Membrane</keyword>
<dbReference type="EC" id="2.4.-.-" evidence="3"/>
<dbReference type="InterPro" id="IPR050834">
    <property type="entry name" value="Glycosyltransf_2"/>
</dbReference>
<dbReference type="Proteomes" id="UP001236663">
    <property type="component" value="Unassembled WGS sequence"/>
</dbReference>
<organism evidence="3 4">
    <name type="scientific">Cyclobacterium jeungdonense</name>
    <dbReference type="NCBI Taxonomy" id="708087"/>
    <lineage>
        <taxon>Bacteria</taxon>
        <taxon>Pseudomonadati</taxon>
        <taxon>Bacteroidota</taxon>
        <taxon>Cytophagia</taxon>
        <taxon>Cytophagales</taxon>
        <taxon>Cyclobacteriaceae</taxon>
        <taxon>Cyclobacterium</taxon>
    </lineage>
</organism>
<accession>A0ABT8C6J1</accession>
<name>A0ABT8C6J1_9BACT</name>
<protein>
    <submittedName>
        <fullName evidence="3">Glycosyltransferase</fullName>
        <ecNumber evidence="3">2.4.-.-</ecNumber>
    </submittedName>
</protein>
<keyword evidence="4" id="KW-1185">Reference proteome</keyword>
<dbReference type="SUPFAM" id="SSF53448">
    <property type="entry name" value="Nucleotide-diphospho-sugar transferases"/>
    <property type="match status" value="1"/>
</dbReference>
<dbReference type="PANTHER" id="PTHR43685:SF3">
    <property type="entry name" value="SLR2126 PROTEIN"/>
    <property type="match status" value="1"/>
</dbReference>
<dbReference type="PANTHER" id="PTHR43685">
    <property type="entry name" value="GLYCOSYLTRANSFERASE"/>
    <property type="match status" value="1"/>
</dbReference>
<evidence type="ECO:0000313" key="4">
    <source>
        <dbReference type="Proteomes" id="UP001236663"/>
    </source>
</evidence>
<dbReference type="InterPro" id="IPR001173">
    <property type="entry name" value="Glyco_trans_2-like"/>
</dbReference>